<feature type="transmembrane region" description="Helical" evidence="4">
    <location>
        <begin position="447"/>
        <end position="467"/>
    </location>
</feature>
<feature type="transmembrane region" description="Helical" evidence="4">
    <location>
        <begin position="116"/>
        <end position="135"/>
    </location>
</feature>
<proteinExistence type="inferred from homology"/>
<evidence type="ECO:0000313" key="5">
    <source>
        <dbReference type="EMBL" id="KAJ3569472.1"/>
    </source>
</evidence>
<dbReference type="GO" id="GO:0022857">
    <property type="term" value="F:transmembrane transporter activity"/>
    <property type="evidence" value="ECO:0007669"/>
    <property type="project" value="InterPro"/>
</dbReference>
<feature type="transmembrane region" description="Helical" evidence="4">
    <location>
        <begin position="147"/>
        <end position="165"/>
    </location>
</feature>
<feature type="transmembrane region" description="Helical" evidence="4">
    <location>
        <begin position="62"/>
        <end position="80"/>
    </location>
</feature>
<dbReference type="InterPro" id="IPR050327">
    <property type="entry name" value="Proton-linked_MCT"/>
</dbReference>
<reference evidence="5" key="1">
    <citation type="submission" date="2022-07" db="EMBL/GenBank/DDBJ databases">
        <title>Genome Sequence of Leucocoprinus birnbaumii.</title>
        <authorList>
            <person name="Buettner E."/>
        </authorList>
    </citation>
    <scope>NUCLEOTIDE SEQUENCE</scope>
    <source>
        <strain evidence="5">VT141</strain>
    </source>
</reference>
<feature type="transmembrane region" description="Helical" evidence="4">
    <location>
        <begin position="378"/>
        <end position="403"/>
    </location>
</feature>
<sequence length="473" mass="50657">MNSSSLDDTLPQPPITEKDGSQVTIKHLDVLDAKEQGLNEVASDSDTSLKDNNPITYPDGGLRAWGVVFGGSVAMASYALSGPTKVYSRGRLGTSTLTRTTDYYTRIYMTEHSPSAISWVGSVASFLTISTGLVGGRLYDRGYCMHLLYGGTLLMILSLFMLSFVEPNQYYAVFLAQGIGMGIGGGMTYVPSFGIVSQYFDKKRTVAMSIITAGVCLGSALLPLMINQLLEKPSLNFASVSRIVAGFMTTVLIVACILMRSRLPPSEKHANLADCLKRFSRDRAYIALITGYTCFALGFFFPMFYLQLAATTHGVDETFAFYSHETKLVILNGAGFMARLFCGVIARKVSIINLAIGSAVVCGCTTFAFMDISSVTSVVFIGVLYGSAAGIYAGTMAALTSLLTDNEAELGLRLGIAFAVSGLGELTGPPITGALLTSDYLWWRPAIFGGVLVLAAAGCFMTVKYIAKDRIKG</sequence>
<dbReference type="Gene3D" id="1.20.1250.20">
    <property type="entry name" value="MFS general substrate transporter like domains"/>
    <property type="match status" value="1"/>
</dbReference>
<dbReference type="Proteomes" id="UP001213000">
    <property type="component" value="Unassembled WGS sequence"/>
</dbReference>
<dbReference type="GO" id="GO:0016020">
    <property type="term" value="C:membrane"/>
    <property type="evidence" value="ECO:0007669"/>
    <property type="project" value="UniProtKB-SubCell"/>
</dbReference>
<organism evidence="5 6">
    <name type="scientific">Leucocoprinus birnbaumii</name>
    <dbReference type="NCBI Taxonomy" id="56174"/>
    <lineage>
        <taxon>Eukaryota</taxon>
        <taxon>Fungi</taxon>
        <taxon>Dikarya</taxon>
        <taxon>Basidiomycota</taxon>
        <taxon>Agaricomycotina</taxon>
        <taxon>Agaricomycetes</taxon>
        <taxon>Agaricomycetidae</taxon>
        <taxon>Agaricales</taxon>
        <taxon>Agaricineae</taxon>
        <taxon>Agaricaceae</taxon>
        <taxon>Leucocoprinus</taxon>
    </lineage>
</organism>
<dbReference type="InterPro" id="IPR011701">
    <property type="entry name" value="MFS"/>
</dbReference>
<dbReference type="EMBL" id="JANIEX010000286">
    <property type="protein sequence ID" value="KAJ3569472.1"/>
    <property type="molecule type" value="Genomic_DNA"/>
</dbReference>
<evidence type="ECO:0000313" key="6">
    <source>
        <dbReference type="Proteomes" id="UP001213000"/>
    </source>
</evidence>
<feature type="transmembrane region" description="Helical" evidence="4">
    <location>
        <begin position="206"/>
        <end position="226"/>
    </location>
</feature>
<evidence type="ECO:0000256" key="2">
    <source>
        <dbReference type="ARBA" id="ARBA00006727"/>
    </source>
</evidence>
<feature type="transmembrane region" description="Helical" evidence="4">
    <location>
        <begin position="285"/>
        <end position="308"/>
    </location>
</feature>
<name>A0AAD5VXA6_9AGAR</name>
<comment type="subcellular location">
    <subcellularLocation>
        <location evidence="1">Membrane</location>
        <topology evidence="1">Multi-pass membrane protein</topology>
    </subcellularLocation>
</comment>
<feature type="transmembrane region" description="Helical" evidence="4">
    <location>
        <begin position="238"/>
        <end position="259"/>
    </location>
</feature>
<gene>
    <name evidence="5" type="ORF">NP233_g5027</name>
</gene>
<evidence type="ECO:0000256" key="3">
    <source>
        <dbReference type="SAM" id="MobiDB-lite"/>
    </source>
</evidence>
<protein>
    <recommendedName>
        <fullName evidence="7">MFS general substrate transporter</fullName>
    </recommendedName>
</protein>
<feature type="region of interest" description="Disordered" evidence="3">
    <location>
        <begin position="1"/>
        <end position="22"/>
    </location>
</feature>
<evidence type="ECO:0000256" key="4">
    <source>
        <dbReference type="SAM" id="Phobius"/>
    </source>
</evidence>
<keyword evidence="4" id="KW-0472">Membrane</keyword>
<dbReference type="AlphaFoldDB" id="A0AAD5VXA6"/>
<feature type="transmembrane region" description="Helical" evidence="4">
    <location>
        <begin position="410"/>
        <end position="427"/>
    </location>
</feature>
<keyword evidence="6" id="KW-1185">Reference proteome</keyword>
<feature type="transmembrane region" description="Helical" evidence="4">
    <location>
        <begin position="171"/>
        <end position="194"/>
    </location>
</feature>
<comment type="caution">
    <text evidence="5">The sequence shown here is derived from an EMBL/GenBank/DDBJ whole genome shotgun (WGS) entry which is preliminary data.</text>
</comment>
<feature type="transmembrane region" description="Helical" evidence="4">
    <location>
        <begin position="351"/>
        <end position="372"/>
    </location>
</feature>
<feature type="transmembrane region" description="Helical" evidence="4">
    <location>
        <begin position="328"/>
        <end position="346"/>
    </location>
</feature>
<dbReference type="InterPro" id="IPR036259">
    <property type="entry name" value="MFS_trans_sf"/>
</dbReference>
<comment type="similarity">
    <text evidence="2">Belongs to the major facilitator superfamily. Monocarboxylate porter (TC 2.A.1.13) family.</text>
</comment>
<evidence type="ECO:0008006" key="7">
    <source>
        <dbReference type="Google" id="ProtNLM"/>
    </source>
</evidence>
<dbReference type="PANTHER" id="PTHR11360">
    <property type="entry name" value="MONOCARBOXYLATE TRANSPORTER"/>
    <property type="match status" value="1"/>
</dbReference>
<dbReference type="Pfam" id="PF07690">
    <property type="entry name" value="MFS_1"/>
    <property type="match status" value="1"/>
</dbReference>
<keyword evidence="4" id="KW-0812">Transmembrane</keyword>
<accession>A0AAD5VXA6</accession>
<evidence type="ECO:0000256" key="1">
    <source>
        <dbReference type="ARBA" id="ARBA00004141"/>
    </source>
</evidence>
<dbReference type="PANTHER" id="PTHR11360:SF234">
    <property type="entry name" value="MFS-TYPE TRANSPORTER DBAD-RELATED"/>
    <property type="match status" value="1"/>
</dbReference>
<keyword evidence="4" id="KW-1133">Transmembrane helix</keyword>
<dbReference type="SUPFAM" id="SSF103473">
    <property type="entry name" value="MFS general substrate transporter"/>
    <property type="match status" value="1"/>
</dbReference>